<feature type="domain" description="Chitin-binding type-2" evidence="7">
    <location>
        <begin position="892"/>
        <end position="949"/>
    </location>
</feature>
<feature type="domain" description="Chitin-binding type-2" evidence="7">
    <location>
        <begin position="689"/>
        <end position="745"/>
    </location>
</feature>
<feature type="domain" description="Chitin-binding type-2" evidence="7">
    <location>
        <begin position="326"/>
        <end position="384"/>
    </location>
</feature>
<feature type="domain" description="Chitin-binding type-2" evidence="7">
    <location>
        <begin position="1769"/>
        <end position="1833"/>
    </location>
</feature>
<feature type="domain" description="Chitin-binding type-2" evidence="7">
    <location>
        <begin position="211"/>
        <end position="255"/>
    </location>
</feature>
<feature type="domain" description="Chitin-binding type-2" evidence="7">
    <location>
        <begin position="751"/>
        <end position="805"/>
    </location>
</feature>
<proteinExistence type="predicted"/>
<keyword evidence="3" id="KW-0677">Repeat</keyword>
<dbReference type="GO" id="GO:0005576">
    <property type="term" value="C:extracellular region"/>
    <property type="evidence" value="ECO:0007669"/>
    <property type="project" value="InterPro"/>
</dbReference>
<keyword evidence="2 6" id="KW-0732">Signal</keyword>
<dbReference type="KEGG" id="dhe:111599259"/>
<dbReference type="SMART" id="SM00494">
    <property type="entry name" value="ChtBD2"/>
    <property type="match status" value="40"/>
</dbReference>
<dbReference type="InterPro" id="IPR051940">
    <property type="entry name" value="Chitin_bind-dev_reg"/>
</dbReference>
<feature type="signal peptide" evidence="6">
    <location>
        <begin position="1"/>
        <end position="20"/>
    </location>
</feature>
<feature type="domain" description="Chitin-binding type-2" evidence="7">
    <location>
        <begin position="2459"/>
        <end position="2515"/>
    </location>
</feature>
<dbReference type="Gene3D" id="3.20.20.80">
    <property type="entry name" value="Glycosidases"/>
    <property type="match status" value="1"/>
</dbReference>
<gene>
    <name evidence="9" type="primary">LOC111599259</name>
</gene>
<dbReference type="PROSITE" id="PS50940">
    <property type="entry name" value="CHIT_BIND_II"/>
    <property type="match status" value="30"/>
</dbReference>
<dbReference type="OMA" id="PNENDCG"/>
<evidence type="ECO:0000256" key="2">
    <source>
        <dbReference type="ARBA" id="ARBA00022729"/>
    </source>
</evidence>
<evidence type="ECO:0000256" key="3">
    <source>
        <dbReference type="ARBA" id="ARBA00022737"/>
    </source>
</evidence>
<dbReference type="InterPro" id="IPR002557">
    <property type="entry name" value="Chitin-bd_dom"/>
</dbReference>
<feature type="domain" description="Chitin-binding type-2" evidence="7">
    <location>
        <begin position="568"/>
        <end position="626"/>
    </location>
</feature>
<feature type="domain" description="Chitin-binding type-2" evidence="7">
    <location>
        <begin position="2159"/>
        <end position="2216"/>
    </location>
</feature>
<dbReference type="SUPFAM" id="SSF57625">
    <property type="entry name" value="Invertebrate chitin-binding proteins"/>
    <property type="match status" value="27"/>
</dbReference>
<dbReference type="PANTHER" id="PTHR23301:SF106">
    <property type="entry name" value="CHITIN-BINDING TYPE-2 DOMAIN-CONTAINING PROTEIN-RELATED"/>
    <property type="match status" value="1"/>
</dbReference>
<keyword evidence="4" id="KW-1015">Disulfide bond</keyword>
<dbReference type="Gene3D" id="2.170.140.10">
    <property type="entry name" value="Chitin binding domain"/>
    <property type="match status" value="16"/>
</dbReference>
<keyword evidence="5" id="KW-0325">Glycoprotein</keyword>
<feature type="domain" description="Chitin-binding type-2" evidence="7">
    <location>
        <begin position="1708"/>
        <end position="1763"/>
    </location>
</feature>
<evidence type="ECO:0000259" key="7">
    <source>
        <dbReference type="PROSITE" id="PS50940"/>
    </source>
</evidence>
<feature type="domain" description="Chitin-binding type-2" evidence="7">
    <location>
        <begin position="2397"/>
        <end position="2453"/>
    </location>
</feature>
<feature type="domain" description="Chitin-binding type-2" evidence="7">
    <location>
        <begin position="1345"/>
        <end position="1405"/>
    </location>
</feature>
<feature type="domain" description="Chitin-binding type-2" evidence="7">
    <location>
        <begin position="1052"/>
        <end position="1109"/>
    </location>
</feature>
<evidence type="ECO:0000313" key="8">
    <source>
        <dbReference type="Proteomes" id="UP000504633"/>
    </source>
</evidence>
<evidence type="ECO:0000313" key="9">
    <source>
        <dbReference type="RefSeq" id="XP_023170626.2"/>
    </source>
</evidence>
<keyword evidence="1" id="KW-0147">Chitin-binding</keyword>
<feature type="domain" description="Chitin-binding type-2" evidence="7">
    <location>
        <begin position="1466"/>
        <end position="1528"/>
    </location>
</feature>
<dbReference type="Proteomes" id="UP000504633">
    <property type="component" value="Unplaced"/>
</dbReference>
<feature type="domain" description="Chitin-binding type-2" evidence="7">
    <location>
        <begin position="22"/>
        <end position="83"/>
    </location>
</feature>
<dbReference type="OrthoDB" id="6020543at2759"/>
<feature type="domain" description="Chitin-binding type-2" evidence="7">
    <location>
        <begin position="1000"/>
        <end position="1050"/>
    </location>
</feature>
<feature type="domain" description="Chitin-binding type-2" evidence="7">
    <location>
        <begin position="2026"/>
        <end position="2083"/>
    </location>
</feature>
<feature type="domain" description="Chitin-binding type-2" evidence="7">
    <location>
        <begin position="93"/>
        <end position="148"/>
    </location>
</feature>
<feature type="domain" description="Chitin-binding type-2" evidence="7">
    <location>
        <begin position="2228"/>
        <end position="2284"/>
    </location>
</feature>
<feature type="domain" description="Chitin-binding type-2" evidence="7">
    <location>
        <begin position="2085"/>
        <end position="2152"/>
    </location>
</feature>
<dbReference type="PANTHER" id="PTHR23301">
    <property type="entry name" value="CHITIN BINDING PERITROPHIN-A"/>
    <property type="match status" value="1"/>
</dbReference>
<organism evidence="8 9">
    <name type="scientific">Drosophila hydei</name>
    <name type="common">Fruit fly</name>
    <dbReference type="NCBI Taxonomy" id="7224"/>
    <lineage>
        <taxon>Eukaryota</taxon>
        <taxon>Metazoa</taxon>
        <taxon>Ecdysozoa</taxon>
        <taxon>Arthropoda</taxon>
        <taxon>Hexapoda</taxon>
        <taxon>Insecta</taxon>
        <taxon>Pterygota</taxon>
        <taxon>Neoptera</taxon>
        <taxon>Endopterygota</taxon>
        <taxon>Diptera</taxon>
        <taxon>Brachycera</taxon>
        <taxon>Muscomorpha</taxon>
        <taxon>Ephydroidea</taxon>
        <taxon>Drosophilidae</taxon>
        <taxon>Drosophila</taxon>
    </lineage>
</organism>
<keyword evidence="8" id="KW-1185">Reference proteome</keyword>
<evidence type="ECO:0000256" key="6">
    <source>
        <dbReference type="SAM" id="SignalP"/>
    </source>
</evidence>
<feature type="domain" description="Chitin-binding type-2" evidence="7">
    <location>
        <begin position="268"/>
        <end position="322"/>
    </location>
</feature>
<dbReference type="RefSeq" id="XP_023170626.2">
    <property type="nucleotide sequence ID" value="XM_023314858.2"/>
</dbReference>
<protein>
    <submittedName>
        <fullName evidence="9">Uncharacterized protein LOC111599259</fullName>
    </submittedName>
</protein>
<feature type="domain" description="Chitin-binding type-2" evidence="7">
    <location>
        <begin position="1842"/>
        <end position="1896"/>
    </location>
</feature>
<reference evidence="9" key="1">
    <citation type="submission" date="2025-08" db="UniProtKB">
        <authorList>
            <consortium name="RefSeq"/>
        </authorList>
    </citation>
    <scope>IDENTIFICATION</scope>
    <source>
        <strain evidence="9">15085-1641.00</strain>
        <tissue evidence="9">Whole body</tissue>
    </source>
</reference>
<feature type="domain" description="Chitin-binding type-2" evidence="7">
    <location>
        <begin position="508"/>
        <end position="559"/>
    </location>
</feature>
<sequence length="2525" mass="274249">MKVTLLAVVTLTAVASIVGAADPECVYRKLRGLAPHWPNPTSCSGYYRCSNKNVVRSMKCPTGKEYNPKTGKCSAARRGLCKLSLSAPLAGISNICASEVNGAYLPKSGYCSEFYICDEQLAYAQTCDAGSYFNITNNTCVPDPVSECWQNACLTKENGVSLPSNTSCASYYVCQDKVTTVKNCPSGFYYDSSLLKCVNDDDNSNCWENFCIGVPDGSMVADNDDCTVFYICFQQKATRQLCPTGSYFSGTGLHCIPGTCPDDTTTPGTTCVDGDVSVNDDYCYKYNVCQDGCWVSKTCESGFYFNSTLLSCVVDVDNVCPQCSTGQDCADGTKDGETVLDPENCRLYFKCQSGELVSADCGLGNYYDDSLNICVVDSNNCCSTSGCSNGDVTADKDNCNKYNICQNGTWQSETCLIGSYFDTTLMSCAIDVDNVCPQCSTDSPSTAQDCADGTKDGETVLDPENCRLYFKCQSGELVSADCGLGNYYDDSLNICVVDSNNCCSTSGCSNGDVTADKDNCNKYNICQNGTWQSETCLIGSYFDTTLMSCAIDVDNVCPQCSTDSPSTAQDCADGTKDGETVVDPANCRLYFKCQSGELVSADCGLGNYYDDSLNICVVDSNNVCSTSGCSNGDISADKDNCNKYNICQNGTWQSETCLIGSYFDTTLMSCAIDVDNVCPQCSTDSPSTEQDCADGTKDGETVLDPANCRLYFKCQSGELVSADCGQGNYYDDSLNICVVDSNNVCCSGNSSSECNGDELSANEQNCNEYNACVNGSWQPKTCAIGSYFDKTALICVIDTDNVCPQCNSDSDNVISTERIMPIVVGGECKDFSPAVAAENCWNYLACINGKWIKESCTGGFFFDDSVGICRRDDNNQCPENKWLQPNSRSKRSASCNGLAEGAMQASTTECDMYVLCQNGELIEGTCGRGNIFSNSVGACVPDTDAKCWICSNKPNGYLMPDTCCTSYFTCNDGLAVPSSCGNGERFDGSSCIIDVTGQCINPCGTEDGNVAHPICSKYFECTAGVPLVIDCPKGEGFNTKTGNCSASVTCNANNCNTAVDGAVFPDASDNTRFYTCIDNFALIRSCPANSAFDSTFGICLPVPSSSCDQTQCKKTTVNQVYPSLTSDNSTFCLCEADGAYLKNCDSGTTFDATDGGCLFTGPCDPRDCNNAEDYTVSVNYDDPDSFCLCRVNQPIPVPCPIGYTFDAVELKCILAQLADPRCCSSYCSGKPDGVTFSATGSDTGFCVCTDEVASFDVCPIGKTYDASLGICMYPVPNFICPVNDCDSTICAEEVEYTIYPANCNTGGFCYCKESCGVYSTCPDGKEFDTDLLICLETAGPAVCDETQCDALENNEPYPALNGTEGFCYCVSGFPYYRLCPEGKEFDTVVGACMDVEGVLSPYCDSDKCSCLEEDDTFASSNEADDTSFCVCQNGEAYYMNCPKAKYYDATVGLCLIREAPSSVCNPKGCSAASTNTNFAALNTTTGFCLCIEGIAVYEDCPEGKEYDSMLDICLDTESAANMDMACDSAQCKSRTAYSNFAAKDTINGFCVCEASGVATYQSCGQYHIFDQILNFCVVDACDPAQCRSRVKYDAFAARNTTRGFCACNTTPTYYQCTAGHVFDEKLGVCVHELTSTVAACDPRDCINRAQYEAFAAKDMSEGFCMCDANVGIVTYHTCSAGTLFDSELGMCMAKEHAMHKRSVEPEEKLICETNTKRSVPANCSQYEICLDGNWRRRSCSEERYYNPEQQRCLEPRDDMVCSYARVLGLPACDTSSESETIPSRAGKGSCLQYFRCAAGKWRLRSCPRRHYYAAQLNTCLPMPEFEGDDFCSWLNRSEGQQTAGCQHLTVRPYSTACDKFLMCMENVWWIQQCPLGMYFSREINYCLPNDANQCRLDVNGLNATACVNGQQRASATSCRSYEQCVNGQWRSRTCGKLEEFEPQLGCMRNDGNCQGSGLRRSCRQGELRAVSLPDANCTQFFYYCNADEWHLSSCLRDNSFSRQLNKCQSLEKCQASAEAKLQVLPTSSCLGQPDGQSVADAADCTRFYLCLQEKPALPQSCGAGSFFDALLGYCRPNDGSCKQADSMCSNNTIGTLVAHATDCQAYYNCSSFSYNLNTSSSQNVSQLQYCPKGQYFNKMLAQCQLDQGQCQQKSLSASQGLCKKVAHGTRLPHQLYCNQYYACVHGLPIPAECEANKVYNASLSRCEPELSSECQRGQLGKAGNDSALLSCEHLQDGSYVADYKDCTRYYICAGGVALMQRCGNGTYFNAEQLLCTQDDGSCPYVINGSTQNLTNSTIGNDQKPKPNPVLCEGKNGYLLPDFANCNNFYICISNKLRGERCYSGYFFNATLKQCQSYELAIDEDVPDVQELKSDVMELDLHEVQLPKNCSDAPADFANLCEVIDEGASIAEPGDCRRYISCDEDEPVSQRCRNGESFDSLLGICRQNDGTCLMENGERVGVCSGKHGQLARDTNNCRGYFVCLHGQKIEAECEAGQFFSKATNSCETDVLQQCNNNSNELVKGEE</sequence>
<dbReference type="Pfam" id="PF01607">
    <property type="entry name" value="CBM_14"/>
    <property type="match status" value="26"/>
</dbReference>
<feature type="chain" id="PRO_5026986620" evidence="6">
    <location>
        <begin position="21"/>
        <end position="2525"/>
    </location>
</feature>
<feature type="domain" description="Chitin-binding type-2" evidence="7">
    <location>
        <begin position="387"/>
        <end position="438"/>
    </location>
</feature>
<name>A0A6J1LVW0_DROHY</name>
<dbReference type="GeneID" id="111599259"/>
<dbReference type="GO" id="GO:0008061">
    <property type="term" value="F:chitin binding"/>
    <property type="evidence" value="ECO:0007669"/>
    <property type="project" value="UniProtKB-KW"/>
</dbReference>
<feature type="domain" description="Chitin-binding type-2" evidence="7">
    <location>
        <begin position="2308"/>
        <end position="2354"/>
    </location>
</feature>
<feature type="domain" description="Chitin-binding type-2" evidence="7">
    <location>
        <begin position="150"/>
        <end position="208"/>
    </location>
</feature>
<accession>A0A6J1LVW0</accession>
<evidence type="ECO:0000256" key="4">
    <source>
        <dbReference type="ARBA" id="ARBA00023157"/>
    </source>
</evidence>
<evidence type="ECO:0000256" key="1">
    <source>
        <dbReference type="ARBA" id="ARBA00022669"/>
    </source>
</evidence>
<dbReference type="InterPro" id="IPR036508">
    <property type="entry name" value="Chitin-bd_dom_sf"/>
</dbReference>
<evidence type="ECO:0000256" key="5">
    <source>
        <dbReference type="ARBA" id="ARBA00023180"/>
    </source>
</evidence>
<feature type="domain" description="Chitin-binding type-2" evidence="7">
    <location>
        <begin position="447"/>
        <end position="505"/>
    </location>
</feature>
<feature type="domain" description="Chitin-binding type-2" evidence="7">
    <location>
        <begin position="1959"/>
        <end position="2015"/>
    </location>
</feature>
<feature type="domain" description="Chitin-binding type-2" evidence="7">
    <location>
        <begin position="825"/>
        <end position="879"/>
    </location>
</feature>
<feature type="domain" description="Chitin-binding type-2" evidence="7">
    <location>
        <begin position="629"/>
        <end position="680"/>
    </location>
</feature>